<dbReference type="Proteomes" id="UP000735302">
    <property type="component" value="Unassembled WGS sequence"/>
</dbReference>
<gene>
    <name evidence="8" type="ORF">PoB_006136100</name>
</gene>
<feature type="compositionally biased region" description="Low complexity" evidence="6">
    <location>
        <begin position="700"/>
        <end position="713"/>
    </location>
</feature>
<evidence type="ECO:0000259" key="7">
    <source>
        <dbReference type="PROSITE" id="PS50217"/>
    </source>
</evidence>
<dbReference type="PANTHER" id="PTHR19304">
    <property type="entry name" value="CYCLIC-AMP RESPONSE ELEMENT BINDING PROTEIN"/>
    <property type="match status" value="1"/>
</dbReference>
<reference evidence="8 9" key="1">
    <citation type="journal article" date="2021" name="Elife">
        <title>Chloroplast acquisition without the gene transfer in kleptoplastic sea slugs, Plakobranchus ocellatus.</title>
        <authorList>
            <person name="Maeda T."/>
            <person name="Takahashi S."/>
            <person name="Yoshida T."/>
            <person name="Shimamura S."/>
            <person name="Takaki Y."/>
            <person name="Nagai Y."/>
            <person name="Toyoda A."/>
            <person name="Suzuki Y."/>
            <person name="Arimoto A."/>
            <person name="Ishii H."/>
            <person name="Satoh N."/>
            <person name="Nishiyama T."/>
            <person name="Hasebe M."/>
            <person name="Maruyama T."/>
            <person name="Minagawa J."/>
            <person name="Obokata J."/>
            <person name="Shigenobu S."/>
        </authorList>
    </citation>
    <scope>NUCLEOTIDE SEQUENCE [LARGE SCALE GENOMIC DNA]</scope>
</reference>
<dbReference type="GO" id="GO:0003700">
    <property type="term" value="F:DNA-binding transcription factor activity"/>
    <property type="evidence" value="ECO:0007669"/>
    <property type="project" value="InterPro"/>
</dbReference>
<feature type="compositionally biased region" description="Polar residues" evidence="6">
    <location>
        <begin position="1"/>
        <end position="12"/>
    </location>
</feature>
<protein>
    <submittedName>
        <fullName evidence="8">Proto-oncogene c-fos-like</fullName>
    </submittedName>
</protein>
<comment type="subcellular location">
    <subcellularLocation>
        <location evidence="1">Nucleus</location>
    </subcellularLocation>
</comment>
<evidence type="ECO:0000256" key="1">
    <source>
        <dbReference type="ARBA" id="ARBA00004123"/>
    </source>
</evidence>
<accession>A0AAV4CSJ7</accession>
<organism evidence="8 9">
    <name type="scientific">Plakobranchus ocellatus</name>
    <dbReference type="NCBI Taxonomy" id="259542"/>
    <lineage>
        <taxon>Eukaryota</taxon>
        <taxon>Metazoa</taxon>
        <taxon>Spiralia</taxon>
        <taxon>Lophotrochozoa</taxon>
        <taxon>Mollusca</taxon>
        <taxon>Gastropoda</taxon>
        <taxon>Heterobranchia</taxon>
        <taxon>Euthyneura</taxon>
        <taxon>Panpulmonata</taxon>
        <taxon>Sacoglossa</taxon>
        <taxon>Placobranchoidea</taxon>
        <taxon>Plakobranchidae</taxon>
        <taxon>Plakobranchus</taxon>
    </lineage>
</organism>
<dbReference type="InterPro" id="IPR046347">
    <property type="entry name" value="bZIP_sf"/>
</dbReference>
<evidence type="ECO:0000256" key="4">
    <source>
        <dbReference type="ARBA" id="ARBA00023163"/>
    </source>
</evidence>
<feature type="region of interest" description="Disordered" evidence="6">
    <location>
        <begin position="700"/>
        <end position="742"/>
    </location>
</feature>
<evidence type="ECO:0000256" key="5">
    <source>
        <dbReference type="ARBA" id="ARBA00023242"/>
    </source>
</evidence>
<evidence type="ECO:0000256" key="6">
    <source>
        <dbReference type="SAM" id="MobiDB-lite"/>
    </source>
</evidence>
<feature type="region of interest" description="Disordered" evidence="6">
    <location>
        <begin position="127"/>
        <end position="166"/>
    </location>
</feature>
<dbReference type="PROSITE" id="PS50217">
    <property type="entry name" value="BZIP"/>
    <property type="match status" value="1"/>
</dbReference>
<keyword evidence="2" id="KW-0805">Transcription regulation</keyword>
<dbReference type="InterPro" id="IPR004827">
    <property type="entry name" value="bZIP"/>
</dbReference>
<dbReference type="PROSITE" id="PS00036">
    <property type="entry name" value="BZIP_BASIC"/>
    <property type="match status" value="1"/>
</dbReference>
<dbReference type="InterPro" id="IPR051027">
    <property type="entry name" value="bZIP_transcription_factors"/>
</dbReference>
<dbReference type="GO" id="GO:0003677">
    <property type="term" value="F:DNA binding"/>
    <property type="evidence" value="ECO:0007669"/>
    <property type="project" value="UniProtKB-KW"/>
</dbReference>
<feature type="region of interest" description="Disordered" evidence="6">
    <location>
        <begin position="1"/>
        <end position="49"/>
    </location>
</feature>
<keyword evidence="5" id="KW-0539">Nucleus</keyword>
<keyword evidence="9" id="KW-1185">Reference proteome</keyword>
<keyword evidence="3" id="KW-0238">DNA-binding</keyword>
<sequence length="788" mass="84734">MNHKTATISTPANPNHKNVTTPTTTATIGPNNKTSRKSTASSSCTERDTDSETIKMLMANLPSNALVTSTPNPRLQRAYLETERTNKITPLLKEELRCRILNKRMEQGEPEIDTLTAEPHKYELTDEEKIKRERRKAQNRQAAKRCREKRKRKQLNEAEAAEQTREQNQLLTAQVTELRNRYTHLMKLIQEHQLSGHCHLPEASPAHVLTETSGKQLLPSSKTEITCGEKRHLPTQLHPAIPAPSLARVVVYPSVSMAASCPRQASPQQNQVLIEDPKIETTALAAGSSNQSPLSASVGIVMISANWPTKANSSDPHVAETLPSQQMPAETMTNSLPQSLHQTVDALRTAQGLRALSSDDVSAILPDSFDLNLSEPSSDTNSPVQNPTCLFPSSPSLVSLSVQNISGFSLPNASSLNISNTSSGISQNSSLSNNDQFINQSDSGESLSFQATIYSSFPSLPGNKTSTFHTPPTPNCDHELATFFANKKCADLSSATSFGSSYPSENLLIEQSPFSPLGNECQQNLEFSMAPEFSVKTEEAMDPTSSQFNIETLLDFLPSDRNGGRSETPGHALKENPAVIALSPMTPQSSPPAPFPGAVCADLRLSDYQSYQKESVGHSSPSASSLSFEPAASRKLLCSSTHTVGTVCVQPTICPPKDLAMTSPVHQGITNAAHCGGNIVITKPRATLRRSSLAPYSFTSQLSSSSSSASPSTLSPPPSVPSPSPSSSHEVPESPNILFGNSGCYEEGRSFGHHLSPVGRAISTHQSPTHLENISSDDDGHLAANANA</sequence>
<feature type="compositionally biased region" description="Low complexity" evidence="6">
    <location>
        <begin position="13"/>
        <end position="32"/>
    </location>
</feature>
<feature type="domain" description="BZIP" evidence="7">
    <location>
        <begin position="129"/>
        <end position="192"/>
    </location>
</feature>
<dbReference type="SUPFAM" id="SSF57959">
    <property type="entry name" value="Leucine zipper domain"/>
    <property type="match status" value="1"/>
</dbReference>
<evidence type="ECO:0000256" key="3">
    <source>
        <dbReference type="ARBA" id="ARBA00023125"/>
    </source>
</evidence>
<dbReference type="SMART" id="SM00338">
    <property type="entry name" value="BRLZ"/>
    <property type="match status" value="1"/>
</dbReference>
<evidence type="ECO:0000313" key="8">
    <source>
        <dbReference type="EMBL" id="GFO34856.1"/>
    </source>
</evidence>
<dbReference type="Pfam" id="PF03131">
    <property type="entry name" value="bZIP_Maf"/>
    <property type="match status" value="1"/>
</dbReference>
<evidence type="ECO:0000313" key="9">
    <source>
        <dbReference type="Proteomes" id="UP000735302"/>
    </source>
</evidence>
<proteinExistence type="predicted"/>
<keyword evidence="4" id="KW-0804">Transcription</keyword>
<dbReference type="Gene3D" id="1.20.5.170">
    <property type="match status" value="1"/>
</dbReference>
<feature type="compositionally biased region" description="Basic residues" evidence="6">
    <location>
        <begin position="132"/>
        <end position="153"/>
    </location>
</feature>
<dbReference type="InterPro" id="IPR004826">
    <property type="entry name" value="bZIP_Maf"/>
</dbReference>
<feature type="compositionally biased region" description="Polar residues" evidence="6">
    <location>
        <begin position="763"/>
        <end position="774"/>
    </location>
</feature>
<feature type="compositionally biased region" description="Pro residues" evidence="6">
    <location>
        <begin position="714"/>
        <end position="724"/>
    </location>
</feature>
<evidence type="ECO:0000256" key="2">
    <source>
        <dbReference type="ARBA" id="ARBA00023015"/>
    </source>
</evidence>
<feature type="region of interest" description="Disordered" evidence="6">
    <location>
        <begin position="755"/>
        <end position="788"/>
    </location>
</feature>
<name>A0AAV4CSJ7_9GAST</name>
<dbReference type="GO" id="GO:0005634">
    <property type="term" value="C:nucleus"/>
    <property type="evidence" value="ECO:0007669"/>
    <property type="project" value="UniProtKB-SubCell"/>
</dbReference>
<dbReference type="EMBL" id="BLXT01006948">
    <property type="protein sequence ID" value="GFO34856.1"/>
    <property type="molecule type" value="Genomic_DNA"/>
</dbReference>
<comment type="caution">
    <text evidence="8">The sequence shown here is derived from an EMBL/GenBank/DDBJ whole genome shotgun (WGS) entry which is preliminary data.</text>
</comment>
<feature type="compositionally biased region" description="Low complexity" evidence="6">
    <location>
        <begin position="725"/>
        <end position="735"/>
    </location>
</feature>
<dbReference type="AlphaFoldDB" id="A0AAV4CSJ7"/>